<evidence type="ECO:0000256" key="3">
    <source>
        <dbReference type="ARBA" id="ARBA00022519"/>
    </source>
</evidence>
<sequence>MSVADALRAPPELPSDLRWMQWGARALFAVAVVLAVLLAVLWVAKRPALQWRQIVVQGDVTRNSLATLRANALPHVRGNFLTTDLAKTRAAFEAVPWVRRAEIRRVWPAQLKVTLEEHRAVATWDGRGDWGEPPLERALLNSHGEVFHANLGEVEDEDLPQLAGPNGSEAQVLRLWQTLGGLSGQDDRLALTRLELSGRGSWRATWSSGATIELGRGTPDELLERYRQFLPHALAVARRFNTQVQSADLRHPDGYALRLVGIGTQQTPAKPANKPIPKRKP</sequence>
<comment type="subcellular location">
    <subcellularLocation>
        <location evidence="9">Cell inner membrane</location>
        <topology evidence="9">Single-pass type II membrane protein</topology>
    </subcellularLocation>
    <subcellularLocation>
        <location evidence="1">Membrane</location>
    </subcellularLocation>
    <text evidence="9">Localizes to the division septum.</text>
</comment>
<dbReference type="GO" id="GO:0043093">
    <property type="term" value="P:FtsZ-dependent cytokinesis"/>
    <property type="evidence" value="ECO:0007669"/>
    <property type="project" value="UniProtKB-UniRule"/>
</dbReference>
<keyword evidence="4 9" id="KW-0132">Cell division</keyword>
<organism evidence="12 13">
    <name type="scientific">Inhella crocodyli</name>
    <dbReference type="NCBI Taxonomy" id="2499851"/>
    <lineage>
        <taxon>Bacteria</taxon>
        <taxon>Pseudomonadati</taxon>
        <taxon>Pseudomonadota</taxon>
        <taxon>Betaproteobacteria</taxon>
        <taxon>Burkholderiales</taxon>
        <taxon>Sphaerotilaceae</taxon>
        <taxon>Inhella</taxon>
    </lineage>
</organism>
<evidence type="ECO:0000256" key="5">
    <source>
        <dbReference type="ARBA" id="ARBA00022692"/>
    </source>
</evidence>
<evidence type="ECO:0000313" key="12">
    <source>
        <dbReference type="EMBL" id="RVT86456.1"/>
    </source>
</evidence>
<dbReference type="HAMAP" id="MF_00911">
    <property type="entry name" value="FtsQ_subfam"/>
    <property type="match status" value="1"/>
</dbReference>
<comment type="similarity">
    <text evidence="9">Belongs to the FtsQ/DivIB family. FtsQ subfamily.</text>
</comment>
<dbReference type="OrthoDB" id="9790370at2"/>
<keyword evidence="7 9" id="KW-0472">Membrane</keyword>
<accession>A0A3S2UWB8</accession>
<dbReference type="Gene3D" id="3.40.50.11690">
    <property type="entry name" value="Cell division protein FtsQ/DivIB"/>
    <property type="match status" value="1"/>
</dbReference>
<keyword evidence="5 9" id="KW-0812">Transmembrane</keyword>
<dbReference type="GO" id="GO:0032153">
    <property type="term" value="C:cell division site"/>
    <property type="evidence" value="ECO:0007669"/>
    <property type="project" value="UniProtKB-UniRule"/>
</dbReference>
<evidence type="ECO:0000256" key="9">
    <source>
        <dbReference type="HAMAP-Rule" id="MF_00911"/>
    </source>
</evidence>
<gene>
    <name evidence="9" type="primary">ftsQ</name>
    <name evidence="12" type="ORF">EOD73_10625</name>
</gene>
<evidence type="ECO:0000313" key="13">
    <source>
        <dbReference type="Proteomes" id="UP000288587"/>
    </source>
</evidence>
<comment type="function">
    <text evidence="9">Essential cell division protein. May link together the upstream cell division proteins, which are predominantly cytoplasmic, with the downstream cell division proteins, which are predominantly periplasmic. May control correct divisome assembly.</text>
</comment>
<evidence type="ECO:0000256" key="7">
    <source>
        <dbReference type="ARBA" id="ARBA00023136"/>
    </source>
</evidence>
<dbReference type="GO" id="GO:0090529">
    <property type="term" value="P:cell septum assembly"/>
    <property type="evidence" value="ECO:0007669"/>
    <property type="project" value="InterPro"/>
</dbReference>
<feature type="transmembrane region" description="Helical" evidence="9">
    <location>
        <begin position="22"/>
        <end position="44"/>
    </location>
</feature>
<dbReference type="PROSITE" id="PS51779">
    <property type="entry name" value="POTRA"/>
    <property type="match status" value="1"/>
</dbReference>
<keyword evidence="3 9" id="KW-0997">Cell inner membrane</keyword>
<dbReference type="Gene3D" id="3.10.20.310">
    <property type="entry name" value="membrane protein fhac"/>
    <property type="match status" value="1"/>
</dbReference>
<name>A0A3S2UWB8_9BURK</name>
<protein>
    <recommendedName>
        <fullName evidence="9">Cell division protein FtsQ</fullName>
    </recommendedName>
</protein>
<dbReference type="GO" id="GO:0005886">
    <property type="term" value="C:plasma membrane"/>
    <property type="evidence" value="ECO:0007669"/>
    <property type="project" value="UniProtKB-SubCell"/>
</dbReference>
<keyword evidence="13" id="KW-1185">Reference proteome</keyword>
<dbReference type="Pfam" id="PF03799">
    <property type="entry name" value="FtsQ_DivIB_C"/>
    <property type="match status" value="1"/>
</dbReference>
<evidence type="ECO:0000256" key="8">
    <source>
        <dbReference type="ARBA" id="ARBA00023306"/>
    </source>
</evidence>
<feature type="region of interest" description="Disordered" evidence="10">
    <location>
        <begin position="262"/>
        <end position="281"/>
    </location>
</feature>
<reference evidence="12 13" key="1">
    <citation type="submission" date="2019-01" db="EMBL/GenBank/DDBJ databases">
        <authorList>
            <person name="Chen W.-M."/>
        </authorList>
    </citation>
    <scope>NUCLEOTIDE SEQUENCE [LARGE SCALE GENOMIC DNA]</scope>
    <source>
        <strain evidence="12 13">CCP-18</strain>
    </source>
</reference>
<dbReference type="InterPro" id="IPR005548">
    <property type="entry name" value="Cell_div_FtsQ/DivIB_C"/>
</dbReference>
<dbReference type="PANTHER" id="PTHR35851:SF1">
    <property type="entry name" value="CELL DIVISION PROTEIN FTSQ"/>
    <property type="match status" value="1"/>
</dbReference>
<evidence type="ECO:0000256" key="2">
    <source>
        <dbReference type="ARBA" id="ARBA00022475"/>
    </source>
</evidence>
<dbReference type="InterPro" id="IPR034746">
    <property type="entry name" value="POTRA"/>
</dbReference>
<dbReference type="InterPro" id="IPR045335">
    <property type="entry name" value="FtsQ_C_sf"/>
</dbReference>
<dbReference type="InterPro" id="IPR013685">
    <property type="entry name" value="POTRA_FtsQ_type"/>
</dbReference>
<dbReference type="AlphaFoldDB" id="A0A3S2UWB8"/>
<evidence type="ECO:0000256" key="1">
    <source>
        <dbReference type="ARBA" id="ARBA00004370"/>
    </source>
</evidence>
<evidence type="ECO:0000256" key="4">
    <source>
        <dbReference type="ARBA" id="ARBA00022618"/>
    </source>
</evidence>
<keyword evidence="6 9" id="KW-1133">Transmembrane helix</keyword>
<evidence type="ECO:0000256" key="6">
    <source>
        <dbReference type="ARBA" id="ARBA00022989"/>
    </source>
</evidence>
<dbReference type="EMBL" id="SACM01000002">
    <property type="protein sequence ID" value="RVT86456.1"/>
    <property type="molecule type" value="Genomic_DNA"/>
</dbReference>
<dbReference type="PANTHER" id="PTHR35851">
    <property type="entry name" value="CELL DIVISION PROTEIN FTSQ"/>
    <property type="match status" value="1"/>
</dbReference>
<keyword evidence="8 9" id="KW-0131">Cell cycle</keyword>
<feature type="domain" description="POTRA" evidence="11">
    <location>
        <begin position="49"/>
        <end position="118"/>
    </location>
</feature>
<proteinExistence type="inferred from homology"/>
<comment type="caution">
    <text evidence="12">The sequence shown here is derived from an EMBL/GenBank/DDBJ whole genome shotgun (WGS) entry which is preliminary data.</text>
</comment>
<dbReference type="Proteomes" id="UP000288587">
    <property type="component" value="Unassembled WGS sequence"/>
</dbReference>
<comment type="subunit">
    <text evidence="9">Part of a complex composed of FtsB, FtsL and FtsQ.</text>
</comment>
<dbReference type="Pfam" id="PF08478">
    <property type="entry name" value="POTRA_1"/>
    <property type="match status" value="1"/>
</dbReference>
<dbReference type="InterPro" id="IPR026579">
    <property type="entry name" value="FtsQ"/>
</dbReference>
<evidence type="ECO:0000256" key="10">
    <source>
        <dbReference type="SAM" id="MobiDB-lite"/>
    </source>
</evidence>
<keyword evidence="2 9" id="KW-1003">Cell membrane</keyword>
<evidence type="ECO:0000259" key="11">
    <source>
        <dbReference type="PROSITE" id="PS51779"/>
    </source>
</evidence>
<dbReference type="RefSeq" id="WP_127682951.1">
    <property type="nucleotide sequence ID" value="NZ_SACM01000002.1"/>
</dbReference>